<dbReference type="GO" id="GO:0009229">
    <property type="term" value="P:thiamine diphosphate biosynthetic process"/>
    <property type="evidence" value="ECO:0007669"/>
    <property type="project" value="UniProtKB-UniPathway"/>
</dbReference>
<comment type="caution">
    <text evidence="3">The sequence shown here is derived from an EMBL/GenBank/DDBJ whole genome shotgun (WGS) entry which is preliminary data.</text>
</comment>
<dbReference type="RefSeq" id="WP_210209139.1">
    <property type="nucleotide sequence ID" value="NZ_QXDF01000001.1"/>
</dbReference>
<dbReference type="PANTHER" id="PTHR43198">
    <property type="entry name" value="BIFUNCTIONAL TH2 PROTEIN"/>
    <property type="match status" value="1"/>
</dbReference>
<dbReference type="UniPathway" id="UPA00060"/>
<comment type="pathway">
    <text evidence="1">Cofactor biosynthesis; thiamine diphosphate biosynthesis.</text>
</comment>
<dbReference type="Pfam" id="PF03070">
    <property type="entry name" value="TENA_THI-4"/>
    <property type="match status" value="1"/>
</dbReference>
<dbReference type="SUPFAM" id="SSF48613">
    <property type="entry name" value="Heme oxygenase-like"/>
    <property type="match status" value="1"/>
</dbReference>
<dbReference type="InterPro" id="IPR027574">
    <property type="entry name" value="Thiaminase_II"/>
</dbReference>
<dbReference type="PANTHER" id="PTHR43198:SF2">
    <property type="entry name" value="SI:CH1073-67J19.1-RELATED"/>
    <property type="match status" value="1"/>
</dbReference>
<dbReference type="NCBIfam" id="TIGR04306">
    <property type="entry name" value="salvage_TenA"/>
    <property type="match status" value="1"/>
</dbReference>
<accession>A0A397QBX8</accession>
<dbReference type="InterPro" id="IPR016084">
    <property type="entry name" value="Haem_Oase-like_multi-hlx"/>
</dbReference>
<evidence type="ECO:0000256" key="1">
    <source>
        <dbReference type="RuleBase" id="RU363093"/>
    </source>
</evidence>
<proteinExistence type="inferred from homology"/>
<keyword evidence="1" id="KW-0784">Thiamine biosynthesis</keyword>
<dbReference type="EMBL" id="QXDF01000001">
    <property type="protein sequence ID" value="RIA55741.1"/>
    <property type="molecule type" value="Genomic_DNA"/>
</dbReference>
<sequence>MAFSTDAWQRNARLIDTIQEMDFNRALSAGTLERDVFKYYVIQDSLYLAGYARALAAAGVKAPDSEAMLTFTGSAQEAIQVERALHASYFEKFGIDPAQVQAAEPSPTCLAYTSYMLGLAETAGYAELVAAILPCFWVYWEVGKRIDAEAGPDNPYRAWIDTYADESFGEAVQAVIRHVDRAAEAAGPDTVAAMHHAFMRSTQYEWMFWDAAWRREDWPVKP</sequence>
<gene>
    <name evidence="3" type="ORF">BXY53_0817</name>
</gene>
<comment type="function">
    <text evidence="1">Catalyzes an amino-pyrimidine hydrolysis reaction at the C5' of the pyrimidine moiety of thiamine compounds, a reaction that is part of a thiamine salvage pathway.</text>
</comment>
<comment type="similarity">
    <text evidence="1">Belongs to the TenA family.</text>
</comment>
<feature type="domain" description="Thiaminase-2/PQQC" evidence="2">
    <location>
        <begin position="22"/>
        <end position="214"/>
    </location>
</feature>
<dbReference type="Gene3D" id="1.20.910.10">
    <property type="entry name" value="Heme oxygenase-like"/>
    <property type="match status" value="1"/>
</dbReference>
<dbReference type="CDD" id="cd19365">
    <property type="entry name" value="TenA_C-like"/>
    <property type="match status" value="1"/>
</dbReference>
<dbReference type="AlphaFoldDB" id="A0A397QBX8"/>
<dbReference type="GO" id="GO:0009228">
    <property type="term" value="P:thiamine biosynthetic process"/>
    <property type="evidence" value="ECO:0007669"/>
    <property type="project" value="UniProtKB-KW"/>
</dbReference>
<keyword evidence="1" id="KW-0378">Hydrolase</keyword>
<keyword evidence="4" id="KW-1185">Reference proteome</keyword>
<dbReference type="InterPro" id="IPR004305">
    <property type="entry name" value="Thiaminase-2/PQQC"/>
</dbReference>
<comment type="catalytic activity">
    <reaction evidence="1">
        <text>thiamine + H2O = 5-(2-hydroxyethyl)-4-methylthiazole + 4-amino-5-hydroxymethyl-2-methylpyrimidine + H(+)</text>
        <dbReference type="Rhea" id="RHEA:17509"/>
        <dbReference type="ChEBI" id="CHEBI:15377"/>
        <dbReference type="ChEBI" id="CHEBI:15378"/>
        <dbReference type="ChEBI" id="CHEBI:16892"/>
        <dbReference type="ChEBI" id="CHEBI:17957"/>
        <dbReference type="ChEBI" id="CHEBI:18385"/>
        <dbReference type="EC" id="3.5.99.2"/>
    </reaction>
</comment>
<protein>
    <recommendedName>
        <fullName evidence="1">Aminopyrimidine aminohydrolase</fullName>
        <ecNumber evidence="1">3.5.99.2</ecNumber>
    </recommendedName>
</protein>
<dbReference type="GO" id="GO:0005829">
    <property type="term" value="C:cytosol"/>
    <property type="evidence" value="ECO:0007669"/>
    <property type="project" value="TreeGrafter"/>
</dbReference>
<evidence type="ECO:0000313" key="4">
    <source>
        <dbReference type="Proteomes" id="UP000266273"/>
    </source>
</evidence>
<dbReference type="InterPro" id="IPR050967">
    <property type="entry name" value="Thiamine_Salvage_TenA"/>
</dbReference>
<dbReference type="Proteomes" id="UP000266273">
    <property type="component" value="Unassembled WGS sequence"/>
</dbReference>
<evidence type="ECO:0000313" key="3">
    <source>
        <dbReference type="EMBL" id="RIA55741.1"/>
    </source>
</evidence>
<organism evidence="3 4">
    <name type="scientific">Dichotomicrobium thermohalophilum</name>
    <dbReference type="NCBI Taxonomy" id="933063"/>
    <lineage>
        <taxon>Bacteria</taxon>
        <taxon>Pseudomonadati</taxon>
        <taxon>Pseudomonadota</taxon>
        <taxon>Alphaproteobacteria</taxon>
        <taxon>Hyphomicrobiales</taxon>
        <taxon>Hyphomicrobiaceae</taxon>
        <taxon>Dichotomicrobium</taxon>
    </lineage>
</organism>
<name>A0A397QBX8_9HYPH</name>
<evidence type="ECO:0000259" key="2">
    <source>
        <dbReference type="Pfam" id="PF03070"/>
    </source>
</evidence>
<dbReference type="GO" id="GO:0050334">
    <property type="term" value="F:thiaminase activity"/>
    <property type="evidence" value="ECO:0007669"/>
    <property type="project" value="UniProtKB-EC"/>
</dbReference>
<dbReference type="EC" id="3.5.99.2" evidence="1"/>
<comment type="catalytic activity">
    <reaction evidence="1">
        <text>4-amino-5-aminomethyl-2-methylpyrimidine + H2O = 4-amino-5-hydroxymethyl-2-methylpyrimidine + NH4(+)</text>
        <dbReference type="Rhea" id="RHEA:31799"/>
        <dbReference type="ChEBI" id="CHEBI:15377"/>
        <dbReference type="ChEBI" id="CHEBI:16892"/>
        <dbReference type="ChEBI" id="CHEBI:28938"/>
        <dbReference type="ChEBI" id="CHEBI:63416"/>
        <dbReference type="EC" id="3.5.99.2"/>
    </reaction>
</comment>
<reference evidence="3 4" key="1">
    <citation type="submission" date="2018-08" db="EMBL/GenBank/DDBJ databases">
        <title>Genomic Encyclopedia of Archaeal and Bacterial Type Strains, Phase II (KMG-II): from individual species to whole genera.</title>
        <authorList>
            <person name="Goeker M."/>
        </authorList>
    </citation>
    <scope>NUCLEOTIDE SEQUENCE [LARGE SCALE GENOMIC DNA]</scope>
    <source>
        <strain evidence="3 4">DSM 5002</strain>
    </source>
</reference>